<keyword evidence="6 7" id="KW-0472">Membrane</keyword>
<feature type="transmembrane region" description="Helical" evidence="7">
    <location>
        <begin position="33"/>
        <end position="54"/>
    </location>
</feature>
<keyword evidence="4 7" id="KW-0812">Transmembrane</keyword>
<dbReference type="RefSeq" id="WP_109621705.1">
    <property type="nucleotide sequence ID" value="NZ_QGDO01000007.1"/>
</dbReference>
<accession>A0A315Z7G2</accession>
<comment type="similarity">
    <text evidence="2">Belongs to the UPF0126 family.</text>
</comment>
<dbReference type="EMBL" id="QGDO01000007">
    <property type="protein sequence ID" value="PWJ38541.1"/>
    <property type="molecule type" value="Genomic_DNA"/>
</dbReference>
<reference evidence="9 10" key="1">
    <citation type="submission" date="2018-03" db="EMBL/GenBank/DDBJ databases">
        <title>Genomic Encyclopedia of Archaeal and Bacterial Type Strains, Phase II (KMG-II): from individual species to whole genera.</title>
        <authorList>
            <person name="Goeker M."/>
        </authorList>
    </citation>
    <scope>NUCLEOTIDE SEQUENCE [LARGE SCALE GENOMIC DNA]</scope>
    <source>
        <strain evidence="9 10">DSM 28229</strain>
    </source>
</reference>
<feature type="transmembrane region" description="Helical" evidence="7">
    <location>
        <begin position="6"/>
        <end position="26"/>
    </location>
</feature>
<feature type="transmembrane region" description="Helical" evidence="7">
    <location>
        <begin position="122"/>
        <end position="142"/>
    </location>
</feature>
<evidence type="ECO:0000256" key="2">
    <source>
        <dbReference type="ARBA" id="ARBA00008193"/>
    </source>
</evidence>
<keyword evidence="10" id="KW-1185">Reference proteome</keyword>
<dbReference type="GO" id="GO:0005886">
    <property type="term" value="C:plasma membrane"/>
    <property type="evidence" value="ECO:0007669"/>
    <property type="project" value="UniProtKB-SubCell"/>
</dbReference>
<dbReference type="InterPro" id="IPR005115">
    <property type="entry name" value="Gly_transporter"/>
</dbReference>
<evidence type="ECO:0000256" key="3">
    <source>
        <dbReference type="ARBA" id="ARBA00022475"/>
    </source>
</evidence>
<name>A0A315Z7G2_SEDFL</name>
<feature type="transmembrane region" description="Helical" evidence="7">
    <location>
        <begin position="90"/>
        <end position="110"/>
    </location>
</feature>
<feature type="transmembrane region" description="Helical" evidence="7">
    <location>
        <begin position="66"/>
        <end position="83"/>
    </location>
</feature>
<evidence type="ECO:0000256" key="4">
    <source>
        <dbReference type="ARBA" id="ARBA00022692"/>
    </source>
</evidence>
<dbReference type="Proteomes" id="UP000245535">
    <property type="component" value="Unassembled WGS sequence"/>
</dbReference>
<keyword evidence="3" id="KW-1003">Cell membrane</keyword>
<dbReference type="PANTHER" id="PTHR30506:SF3">
    <property type="entry name" value="UPF0126 INNER MEMBRANE PROTEIN YADS-RELATED"/>
    <property type="match status" value="1"/>
</dbReference>
<organism evidence="9 10">
    <name type="scientific">Sediminitomix flava</name>
    <dbReference type="NCBI Taxonomy" id="379075"/>
    <lineage>
        <taxon>Bacteria</taxon>
        <taxon>Pseudomonadati</taxon>
        <taxon>Bacteroidota</taxon>
        <taxon>Cytophagia</taxon>
        <taxon>Cytophagales</taxon>
        <taxon>Flammeovirgaceae</taxon>
        <taxon>Sediminitomix</taxon>
    </lineage>
</organism>
<sequence length="217" mass="23782">MNSTEFYYLLGMIGIVAFAVTAVLAVIPKGIDLFGACVMGIITAVGGGTIRDMILDVPVFWSQDLNYIWVSLFASIIAFYGYRLMNKRHIYQLMLYLDGLGVAMFIVQGADKAIALDFGMPVGPVILGLTTAIGGGLIRDVLAGTSTLLMKKDLYAVPLTIGAVLYMILLNEYPDYSNIIGVGCATFTFILRAIAIYREMKVPNWMMLKAYANDQMK</sequence>
<evidence type="ECO:0000256" key="1">
    <source>
        <dbReference type="ARBA" id="ARBA00004651"/>
    </source>
</evidence>
<keyword evidence="5 7" id="KW-1133">Transmembrane helix</keyword>
<feature type="domain" description="Glycine transporter" evidence="8">
    <location>
        <begin position="96"/>
        <end position="169"/>
    </location>
</feature>
<evidence type="ECO:0000256" key="6">
    <source>
        <dbReference type="ARBA" id="ARBA00023136"/>
    </source>
</evidence>
<feature type="domain" description="Glycine transporter" evidence="8">
    <location>
        <begin position="9"/>
        <end position="82"/>
    </location>
</feature>
<dbReference type="AlphaFoldDB" id="A0A315Z7G2"/>
<evidence type="ECO:0000256" key="5">
    <source>
        <dbReference type="ARBA" id="ARBA00022989"/>
    </source>
</evidence>
<dbReference type="Pfam" id="PF03458">
    <property type="entry name" value="Gly_transporter"/>
    <property type="match status" value="2"/>
</dbReference>
<feature type="transmembrane region" description="Helical" evidence="7">
    <location>
        <begin position="154"/>
        <end position="170"/>
    </location>
</feature>
<dbReference type="OrthoDB" id="9791874at2"/>
<comment type="caution">
    <text evidence="9">The sequence shown here is derived from an EMBL/GenBank/DDBJ whole genome shotgun (WGS) entry which is preliminary data.</text>
</comment>
<protein>
    <submittedName>
        <fullName evidence="9">Putative membrane protein YeiH</fullName>
    </submittedName>
</protein>
<evidence type="ECO:0000259" key="8">
    <source>
        <dbReference type="Pfam" id="PF03458"/>
    </source>
</evidence>
<evidence type="ECO:0000313" key="10">
    <source>
        <dbReference type="Proteomes" id="UP000245535"/>
    </source>
</evidence>
<feature type="transmembrane region" description="Helical" evidence="7">
    <location>
        <begin position="176"/>
        <end position="197"/>
    </location>
</feature>
<comment type="subcellular location">
    <subcellularLocation>
        <location evidence="1">Cell membrane</location>
        <topology evidence="1">Multi-pass membrane protein</topology>
    </subcellularLocation>
</comment>
<dbReference type="PANTHER" id="PTHR30506">
    <property type="entry name" value="INNER MEMBRANE PROTEIN"/>
    <property type="match status" value="1"/>
</dbReference>
<evidence type="ECO:0000313" key="9">
    <source>
        <dbReference type="EMBL" id="PWJ38541.1"/>
    </source>
</evidence>
<evidence type="ECO:0000256" key="7">
    <source>
        <dbReference type="SAM" id="Phobius"/>
    </source>
</evidence>
<gene>
    <name evidence="9" type="ORF">BC781_107131</name>
</gene>
<proteinExistence type="inferred from homology"/>